<dbReference type="PANTHER" id="PTHR21708">
    <property type="entry name" value="PROBABLE 2-DEHYDROPANTOATE 2-REDUCTASE"/>
    <property type="match status" value="1"/>
</dbReference>
<dbReference type="Pfam" id="PF08546">
    <property type="entry name" value="ApbA_C"/>
    <property type="match status" value="1"/>
</dbReference>
<dbReference type="KEGG" id="camu:CA2015_4536"/>
<dbReference type="InterPro" id="IPR008927">
    <property type="entry name" value="6-PGluconate_DH-like_C_sf"/>
</dbReference>
<dbReference type="Gene3D" id="1.10.1040.10">
    <property type="entry name" value="N-(1-d-carboxylethyl)-l-norvaline Dehydrogenase, domain 2"/>
    <property type="match status" value="1"/>
</dbReference>
<dbReference type="EMBL" id="CP012040">
    <property type="protein sequence ID" value="AKP53874.1"/>
    <property type="molecule type" value="Genomic_DNA"/>
</dbReference>
<reference evidence="12 13" key="1">
    <citation type="submission" date="2015-07" db="EMBL/GenBank/DDBJ databases">
        <authorList>
            <person name="Kim K.M."/>
        </authorList>
    </citation>
    <scope>NUCLEOTIDE SEQUENCE [LARGE SCALE GENOMIC DNA]</scope>
    <source>
        <strain evidence="12 13">KCTC 12363</strain>
    </source>
</reference>
<feature type="domain" description="Ketopantoate reductase C-terminal" evidence="11">
    <location>
        <begin position="183"/>
        <end position="295"/>
    </location>
</feature>
<name>A0A0H4PIA1_9BACT</name>
<dbReference type="SUPFAM" id="SSF48179">
    <property type="entry name" value="6-phosphogluconate dehydrogenase C-terminal domain-like"/>
    <property type="match status" value="1"/>
</dbReference>
<comment type="similarity">
    <text evidence="2 9">Belongs to the ketopantoate reductase family.</text>
</comment>
<comment type="pathway">
    <text evidence="1 9">Cofactor biosynthesis; (R)-pantothenate biosynthesis; (R)-pantoate from 3-methyl-2-oxobutanoate: step 2/2.</text>
</comment>
<keyword evidence="6 9" id="KW-0560">Oxidoreductase</keyword>
<gene>
    <name evidence="12" type="ORF">CA2015_4536</name>
</gene>
<proteinExistence type="inferred from homology"/>
<dbReference type="InterPro" id="IPR013328">
    <property type="entry name" value="6PGD_dom2"/>
</dbReference>
<evidence type="ECO:0000256" key="1">
    <source>
        <dbReference type="ARBA" id="ARBA00004994"/>
    </source>
</evidence>
<dbReference type="STRING" id="320787.CA2015_4536"/>
<dbReference type="OrthoDB" id="9796561at2"/>
<dbReference type="InterPro" id="IPR051402">
    <property type="entry name" value="KPR-Related"/>
</dbReference>
<dbReference type="GO" id="GO:0015940">
    <property type="term" value="P:pantothenate biosynthetic process"/>
    <property type="evidence" value="ECO:0007669"/>
    <property type="project" value="UniProtKB-UniPathway"/>
</dbReference>
<dbReference type="Gene3D" id="3.40.50.720">
    <property type="entry name" value="NAD(P)-binding Rossmann-like Domain"/>
    <property type="match status" value="1"/>
</dbReference>
<sequence length="314" mass="34505">MKVKSIAILGIGGVGGFLGAKILSNRKNDEIKIDFISRGTTYDTIKSKGLLFTSPEKEEVLMPDGLILSGEGNVAYDLVILATKSQSMESAIIENKSIFGENTLVLPLQNMVNAAQSVRTLLDKSEVLDACIYLISNVLEPGHIKHLGGPGKVIIGKPSTDKYNWAFEFLAKCEVPLSLVEDVSTHLWKKFLFISSLGTLSAAYDVNFGDIRTKPELIKCWRSLMAELILLAQKHGIALGDSDIEAAFEMISNFPYTAKSSFQLDIERGIKGEKETLVDEVIKNSHNYDLACPVYIELEEKISKRLSNVSATNT</sequence>
<evidence type="ECO:0000313" key="12">
    <source>
        <dbReference type="EMBL" id="AKP53874.1"/>
    </source>
</evidence>
<evidence type="ECO:0000256" key="8">
    <source>
        <dbReference type="ARBA" id="ARBA00048793"/>
    </source>
</evidence>
<dbReference type="InterPro" id="IPR003710">
    <property type="entry name" value="ApbA"/>
</dbReference>
<organism evidence="12 13">
    <name type="scientific">Cyclobacterium amurskyense</name>
    <dbReference type="NCBI Taxonomy" id="320787"/>
    <lineage>
        <taxon>Bacteria</taxon>
        <taxon>Pseudomonadati</taxon>
        <taxon>Bacteroidota</taxon>
        <taxon>Cytophagia</taxon>
        <taxon>Cytophagales</taxon>
        <taxon>Cyclobacteriaceae</taxon>
        <taxon>Cyclobacterium</taxon>
    </lineage>
</organism>
<evidence type="ECO:0000256" key="9">
    <source>
        <dbReference type="RuleBase" id="RU362068"/>
    </source>
</evidence>
<feature type="domain" description="Ketopantoate reductase N-terminal" evidence="10">
    <location>
        <begin position="6"/>
        <end position="157"/>
    </location>
</feature>
<comment type="catalytic activity">
    <reaction evidence="8 9">
        <text>(R)-pantoate + NADP(+) = 2-dehydropantoate + NADPH + H(+)</text>
        <dbReference type="Rhea" id="RHEA:16233"/>
        <dbReference type="ChEBI" id="CHEBI:11561"/>
        <dbReference type="ChEBI" id="CHEBI:15378"/>
        <dbReference type="ChEBI" id="CHEBI:15980"/>
        <dbReference type="ChEBI" id="CHEBI:57783"/>
        <dbReference type="ChEBI" id="CHEBI:58349"/>
        <dbReference type="EC" id="1.1.1.169"/>
    </reaction>
</comment>
<evidence type="ECO:0000256" key="3">
    <source>
        <dbReference type="ARBA" id="ARBA00013014"/>
    </source>
</evidence>
<comment type="function">
    <text evidence="9">Catalyzes the NADPH-dependent reduction of ketopantoate into pantoic acid.</text>
</comment>
<dbReference type="UniPathway" id="UPA00028">
    <property type="reaction ID" value="UER00004"/>
</dbReference>
<keyword evidence="13" id="KW-1185">Reference proteome</keyword>
<dbReference type="GO" id="GO:0008677">
    <property type="term" value="F:2-dehydropantoate 2-reductase activity"/>
    <property type="evidence" value="ECO:0007669"/>
    <property type="project" value="UniProtKB-EC"/>
</dbReference>
<keyword evidence="9" id="KW-0566">Pantothenate biosynthesis</keyword>
<dbReference type="GO" id="GO:0005737">
    <property type="term" value="C:cytoplasm"/>
    <property type="evidence" value="ECO:0007669"/>
    <property type="project" value="TreeGrafter"/>
</dbReference>
<dbReference type="InterPro" id="IPR013752">
    <property type="entry name" value="KPA_reductase"/>
</dbReference>
<evidence type="ECO:0000256" key="4">
    <source>
        <dbReference type="ARBA" id="ARBA00019465"/>
    </source>
</evidence>
<evidence type="ECO:0000256" key="2">
    <source>
        <dbReference type="ARBA" id="ARBA00007870"/>
    </source>
</evidence>
<evidence type="ECO:0000259" key="10">
    <source>
        <dbReference type="Pfam" id="PF02558"/>
    </source>
</evidence>
<evidence type="ECO:0000256" key="5">
    <source>
        <dbReference type="ARBA" id="ARBA00022857"/>
    </source>
</evidence>
<dbReference type="AlphaFoldDB" id="A0A0H4PIA1"/>
<evidence type="ECO:0000259" key="11">
    <source>
        <dbReference type="Pfam" id="PF08546"/>
    </source>
</evidence>
<dbReference type="RefSeq" id="WP_048643929.1">
    <property type="nucleotide sequence ID" value="NZ_CP012040.1"/>
</dbReference>
<dbReference type="Proteomes" id="UP000036520">
    <property type="component" value="Chromosome"/>
</dbReference>
<protein>
    <recommendedName>
        <fullName evidence="4 9">2-dehydropantoate 2-reductase</fullName>
        <ecNumber evidence="3 9">1.1.1.169</ecNumber>
    </recommendedName>
    <alternativeName>
        <fullName evidence="7 9">Ketopantoate reductase</fullName>
    </alternativeName>
</protein>
<dbReference type="NCBIfam" id="TIGR00745">
    <property type="entry name" value="apbA_panE"/>
    <property type="match status" value="1"/>
</dbReference>
<evidence type="ECO:0000313" key="13">
    <source>
        <dbReference type="Proteomes" id="UP000036520"/>
    </source>
</evidence>
<dbReference type="PANTHER" id="PTHR21708:SF26">
    <property type="entry name" value="2-DEHYDROPANTOATE 2-REDUCTASE"/>
    <property type="match status" value="1"/>
</dbReference>
<keyword evidence="5 9" id="KW-0521">NADP</keyword>
<accession>A0A0H4PIA1</accession>
<evidence type="ECO:0000256" key="6">
    <source>
        <dbReference type="ARBA" id="ARBA00023002"/>
    </source>
</evidence>
<evidence type="ECO:0000256" key="7">
    <source>
        <dbReference type="ARBA" id="ARBA00032024"/>
    </source>
</evidence>
<dbReference type="EC" id="1.1.1.169" evidence="3 9"/>
<dbReference type="Pfam" id="PF02558">
    <property type="entry name" value="ApbA"/>
    <property type="match status" value="1"/>
</dbReference>
<dbReference type="InterPro" id="IPR013332">
    <property type="entry name" value="KPR_N"/>
</dbReference>